<dbReference type="OrthoDB" id="5464992at2"/>
<accession>A0A1Y3P3S3</accession>
<dbReference type="Proteomes" id="UP000195440">
    <property type="component" value="Unassembled WGS sequence"/>
</dbReference>
<evidence type="ECO:0000313" key="1">
    <source>
        <dbReference type="EMBL" id="OUM74448.1"/>
    </source>
</evidence>
<gene>
    <name evidence="1" type="ORF">AUC60_06765</name>
</gene>
<name>A0A1Y3P3S3_9PSED</name>
<dbReference type="AlphaFoldDB" id="A0A1Y3P3S3"/>
<dbReference type="EMBL" id="LOHF01000004">
    <property type="protein sequence ID" value="OUM74448.1"/>
    <property type="molecule type" value="Genomic_DNA"/>
</dbReference>
<evidence type="ECO:0000313" key="2">
    <source>
        <dbReference type="Proteomes" id="UP000195440"/>
    </source>
</evidence>
<proteinExistence type="predicted"/>
<protein>
    <recommendedName>
        <fullName evidence="3">Phage tail protein</fullName>
    </recommendedName>
</protein>
<organism evidence="1 2">
    <name type="scientific">Pseudomonas caspiana</name>
    <dbReference type="NCBI Taxonomy" id="1451454"/>
    <lineage>
        <taxon>Bacteria</taxon>
        <taxon>Pseudomonadati</taxon>
        <taxon>Pseudomonadota</taxon>
        <taxon>Gammaproteobacteria</taxon>
        <taxon>Pseudomonadales</taxon>
        <taxon>Pseudomonadaceae</taxon>
        <taxon>Pseudomonas</taxon>
    </lineage>
</organism>
<sequence>MPVDEVVLTLDLLFSTIERELGRQLPGLETVATWPDIRDRVHLPALFLELAELEPGTDPGTGRVGMVCRLEAYLIVGSEVSGHHHHVAQLVTQLIVLLRAQYWGLDDVEAAEFIQAGPDWTKPELDGYTVWKVEWTQQIYLGVEQWPWPDVAPVTLVMDVEGEEVAL</sequence>
<keyword evidence="2" id="KW-1185">Reference proteome</keyword>
<reference evidence="1 2" key="1">
    <citation type="journal article" date="2017" name="Syst. Appl. Microbiol.">
        <title>Pseudomonas caspiana sp. nov., a citrus pathogen in the Pseudomonas syringae phylogenetic group.</title>
        <authorList>
            <person name="Busquets A."/>
            <person name="Gomila M."/>
            <person name="Beiki F."/>
            <person name="Mulet M."/>
            <person name="Rahimian H."/>
            <person name="Garcia-Valdes E."/>
            <person name="Lalucat J."/>
        </authorList>
    </citation>
    <scope>NUCLEOTIDE SEQUENCE [LARGE SCALE GENOMIC DNA]</scope>
    <source>
        <strain evidence="1 2">FBF102</strain>
    </source>
</reference>
<evidence type="ECO:0008006" key="3">
    <source>
        <dbReference type="Google" id="ProtNLM"/>
    </source>
</evidence>
<comment type="caution">
    <text evidence="1">The sequence shown here is derived from an EMBL/GenBank/DDBJ whole genome shotgun (WGS) entry which is preliminary data.</text>
</comment>